<keyword evidence="2" id="KW-1185">Reference proteome</keyword>
<dbReference type="STRING" id="142842.SAMN02745118_01962"/>
<dbReference type="EMBL" id="FUWM01000016">
    <property type="protein sequence ID" value="SJZ83624.1"/>
    <property type="molecule type" value="Genomic_DNA"/>
</dbReference>
<dbReference type="Proteomes" id="UP000190625">
    <property type="component" value="Unassembled WGS sequence"/>
</dbReference>
<organism evidence="1 2">
    <name type="scientific">Selenihalanaerobacter shriftii</name>
    <dbReference type="NCBI Taxonomy" id="142842"/>
    <lineage>
        <taxon>Bacteria</taxon>
        <taxon>Bacillati</taxon>
        <taxon>Bacillota</taxon>
        <taxon>Clostridia</taxon>
        <taxon>Halanaerobiales</taxon>
        <taxon>Halobacteroidaceae</taxon>
        <taxon>Selenihalanaerobacter</taxon>
    </lineage>
</organism>
<proteinExistence type="predicted"/>
<reference evidence="2" key="1">
    <citation type="submission" date="2017-02" db="EMBL/GenBank/DDBJ databases">
        <authorList>
            <person name="Varghese N."/>
            <person name="Submissions S."/>
        </authorList>
    </citation>
    <scope>NUCLEOTIDE SEQUENCE [LARGE SCALE GENOMIC DNA]</scope>
    <source>
        <strain evidence="2">ATCC BAA-73</strain>
    </source>
</reference>
<gene>
    <name evidence="1" type="ORF">SAMN02745118_01962</name>
</gene>
<evidence type="ECO:0000313" key="1">
    <source>
        <dbReference type="EMBL" id="SJZ83624.1"/>
    </source>
</evidence>
<name>A0A1T4NWG9_9FIRM</name>
<accession>A0A1T4NWG9</accession>
<dbReference type="RefSeq" id="WP_159442934.1">
    <property type="nucleotide sequence ID" value="NZ_FUWM01000016.1"/>
</dbReference>
<dbReference type="AlphaFoldDB" id="A0A1T4NWG9"/>
<sequence length="46" mass="5395">MKKIVALILLITSFIFIYVGFNVDKSIIASEELLSKKEEKNYFRKI</sequence>
<protein>
    <submittedName>
        <fullName evidence="1">Uncharacterized protein</fullName>
    </submittedName>
</protein>
<evidence type="ECO:0000313" key="2">
    <source>
        <dbReference type="Proteomes" id="UP000190625"/>
    </source>
</evidence>